<keyword evidence="2" id="KW-0680">Restriction system</keyword>
<evidence type="ECO:0000313" key="7">
    <source>
        <dbReference type="Proteomes" id="UP000004095"/>
    </source>
</evidence>
<dbReference type="CDD" id="cd17282">
    <property type="entry name" value="RMtype1_S_Eco16444ORF1681_TRD1-CR1_like"/>
    <property type="match status" value="1"/>
</dbReference>
<evidence type="ECO:0000256" key="4">
    <source>
        <dbReference type="SAM" id="Coils"/>
    </source>
</evidence>
<dbReference type="AlphaFoldDB" id="A1ZWQ5"/>
<dbReference type="GO" id="GO:0009307">
    <property type="term" value="P:DNA restriction-modification system"/>
    <property type="evidence" value="ECO:0007669"/>
    <property type="project" value="UniProtKB-KW"/>
</dbReference>
<dbReference type="InterPro" id="IPR000055">
    <property type="entry name" value="Restrct_endonuc_typeI_TRD"/>
</dbReference>
<proteinExistence type="inferred from homology"/>
<dbReference type="EMBL" id="AAWS01000053">
    <property type="protein sequence ID" value="EAY25187.1"/>
    <property type="molecule type" value="Genomic_DNA"/>
</dbReference>
<dbReference type="RefSeq" id="WP_002703304.1">
    <property type="nucleotide sequence ID" value="NZ_AAWS01000053.1"/>
</dbReference>
<organism evidence="6 7">
    <name type="scientific">Microscilla marina ATCC 23134</name>
    <dbReference type="NCBI Taxonomy" id="313606"/>
    <lineage>
        <taxon>Bacteria</taxon>
        <taxon>Pseudomonadati</taxon>
        <taxon>Bacteroidota</taxon>
        <taxon>Cytophagia</taxon>
        <taxon>Cytophagales</taxon>
        <taxon>Microscillaceae</taxon>
        <taxon>Microscilla</taxon>
    </lineage>
</organism>
<evidence type="ECO:0000259" key="5">
    <source>
        <dbReference type="Pfam" id="PF01420"/>
    </source>
</evidence>
<feature type="coiled-coil region" evidence="4">
    <location>
        <begin position="456"/>
        <end position="483"/>
    </location>
</feature>
<feature type="domain" description="Type I restriction modification DNA specificity" evidence="5">
    <location>
        <begin position="49"/>
        <end position="208"/>
    </location>
</feature>
<keyword evidence="4" id="KW-0175">Coiled coil</keyword>
<comment type="similarity">
    <text evidence="1">Belongs to the type-I restriction system S methylase family.</text>
</comment>
<dbReference type="eggNOG" id="COG0732">
    <property type="taxonomic scope" value="Bacteria"/>
</dbReference>
<dbReference type="PANTHER" id="PTHR43140">
    <property type="entry name" value="TYPE-1 RESTRICTION ENZYME ECOKI SPECIFICITY PROTEIN"/>
    <property type="match status" value="1"/>
</dbReference>
<dbReference type="Pfam" id="PF01420">
    <property type="entry name" value="Methylase_S"/>
    <property type="match status" value="2"/>
</dbReference>
<feature type="domain" description="Type I restriction modification DNA specificity" evidence="5">
    <location>
        <begin position="325"/>
        <end position="472"/>
    </location>
</feature>
<name>A1ZWQ5_MICM2</name>
<comment type="caution">
    <text evidence="6">The sequence shown here is derived from an EMBL/GenBank/DDBJ whole genome shotgun (WGS) entry which is preliminary data.</text>
</comment>
<evidence type="ECO:0000313" key="6">
    <source>
        <dbReference type="EMBL" id="EAY25187.1"/>
    </source>
</evidence>
<protein>
    <submittedName>
        <fullName evidence="6">Type I site-specific deoxyribonuclease</fullName>
    </submittedName>
</protein>
<dbReference type="InterPro" id="IPR044946">
    <property type="entry name" value="Restrct_endonuc_typeI_TRD_sf"/>
</dbReference>
<dbReference type="Proteomes" id="UP000004095">
    <property type="component" value="Unassembled WGS sequence"/>
</dbReference>
<evidence type="ECO:0000256" key="1">
    <source>
        <dbReference type="ARBA" id="ARBA00010923"/>
    </source>
</evidence>
<dbReference type="SUPFAM" id="SSF116734">
    <property type="entry name" value="DNA methylase specificity domain"/>
    <property type="match status" value="2"/>
</dbReference>
<evidence type="ECO:0000256" key="3">
    <source>
        <dbReference type="ARBA" id="ARBA00023125"/>
    </source>
</evidence>
<evidence type="ECO:0000256" key="2">
    <source>
        <dbReference type="ARBA" id="ARBA00022747"/>
    </source>
</evidence>
<reference evidence="6 7" key="1">
    <citation type="submission" date="2007-01" db="EMBL/GenBank/DDBJ databases">
        <authorList>
            <person name="Haygood M."/>
            <person name="Podell S."/>
            <person name="Anderson C."/>
            <person name="Hopkinson B."/>
            <person name="Roe K."/>
            <person name="Barbeau K."/>
            <person name="Gaasterland T."/>
            <person name="Ferriera S."/>
            <person name="Johnson J."/>
            <person name="Kravitz S."/>
            <person name="Beeson K."/>
            <person name="Sutton G."/>
            <person name="Rogers Y.-H."/>
            <person name="Friedman R."/>
            <person name="Frazier M."/>
            <person name="Venter J.C."/>
        </authorList>
    </citation>
    <scope>NUCLEOTIDE SEQUENCE [LARGE SCALE GENOMIC DNA]</scope>
    <source>
        <strain evidence="6 7">ATCC 23134</strain>
    </source>
</reference>
<dbReference type="InterPro" id="IPR051212">
    <property type="entry name" value="Type-I_RE_S_subunit"/>
</dbReference>
<keyword evidence="3" id="KW-0238">DNA-binding</keyword>
<accession>A1ZWQ5</accession>
<dbReference type="OrthoDB" id="825893at2"/>
<gene>
    <name evidence="6" type="ORF">M23134_06783</name>
</gene>
<sequence>MSNFVLSDQVNQEKVFLLRHSQVIERLDPIYYQSVDNLPLVKQTVYPVYKLLDVIKTQRGRFGHRPRNDPAFYGGKYPFIQTGDIVKASQSDGKVVYSQTLNEKGVNTSRLFQPNVLVMTIAANIGDTAILDYPACFPDSLIALYPKDKRLNINYLNVYFKFIKPYLEKLAPQSAQKNINIQQLSSIPIIVPPEDRQRQICLKYDKVVHVKQQKLEQAQQLLVGINHYLLKELGIVLPKKDTSLQSRIFTVPMRAVSGGRFDPKRYDKNVKDLKGAIEGNRFDSTKLKTLIVSSRAGDWGKDENTNPGSEYCRCLVVRATEFDNVYNLKLKNNRVKHRLIHQEKIKEIDIRPNDLLIEKSGGSQDQPVGRVAILREELLVKEQICYSNFIHKIRVNSQKVLPEYLFCFLKTVHHIKLTDAMQSQTNGIRNLIMPDYLEQTIPLPNLAKQSAIVAHIQDLRDRAKQLQAEANQALAQAKQEIEQMILGDSRQ</sequence>
<dbReference type="PANTHER" id="PTHR43140:SF1">
    <property type="entry name" value="TYPE I RESTRICTION ENZYME ECOKI SPECIFICITY SUBUNIT"/>
    <property type="match status" value="1"/>
</dbReference>
<keyword evidence="7" id="KW-1185">Reference proteome</keyword>
<dbReference type="GO" id="GO:0003677">
    <property type="term" value="F:DNA binding"/>
    <property type="evidence" value="ECO:0007669"/>
    <property type="project" value="UniProtKB-KW"/>
</dbReference>
<dbReference type="Gene3D" id="3.90.220.20">
    <property type="entry name" value="DNA methylase specificity domains"/>
    <property type="match status" value="2"/>
</dbReference>